<dbReference type="Pfam" id="PF02458">
    <property type="entry name" value="Transferase"/>
    <property type="match status" value="1"/>
</dbReference>
<comment type="caution">
    <text evidence="1">The sequence shown here is derived from an EMBL/GenBank/DDBJ whole genome shotgun (WGS) entry which is preliminary data.</text>
</comment>
<dbReference type="InterPro" id="IPR023213">
    <property type="entry name" value="CAT-like_dom_sf"/>
</dbReference>
<dbReference type="Gene3D" id="3.30.559.10">
    <property type="entry name" value="Chloramphenicol acetyltransferase-like domain"/>
    <property type="match status" value="2"/>
</dbReference>
<evidence type="ECO:0008006" key="3">
    <source>
        <dbReference type="Google" id="ProtNLM"/>
    </source>
</evidence>
<evidence type="ECO:0000313" key="2">
    <source>
        <dbReference type="Proteomes" id="UP001610335"/>
    </source>
</evidence>
<sequence length="467" mass="51564">MAPSSNPQKYHCRSALSLPFKVNIGLVVDGVLDASILREKYAQLIELWPLLGGTLLSTFDPRKFQCGSTVDFESRTVAKDLASFLPFSWSGGAHPNPRILNDDPTGDDEKFLFHASVNPASTSKLRVTILDNGTLLGFGFSHSLCDGQSGYDIINYFCKLLSGQQIPKSVLPPDALGARISDLVREETTEPIPAQPEEGGFVTNHLRALKFHGIYLLMRVKELLGLAPKLTHKLVHLPGAWVDELRMRAQKELEGSSDYSGSAIQLTRNDLITALYLKMVYGAKKPSTSNSPVDFIGPINYRGLLQPPEDGTFYPHNSIIFLICQLSERELQTHSIAAIAARIRLSTIQYRHPEVIKRQIRLLEDKVLAPAMQDLRGGVKWGTAMVSPWTTFNYLSLDFSGASREGRKASVVFVTPNTPLSLGVLPSPFTITLKDGAGGYWLRGANTQRGWEAFDRITMMDSLFAST</sequence>
<keyword evidence="2" id="KW-1185">Reference proteome</keyword>
<name>A0ABR4I2V0_9EURO</name>
<gene>
    <name evidence="1" type="ORF">BDW59DRAFT_164205</name>
</gene>
<proteinExistence type="predicted"/>
<dbReference type="Proteomes" id="UP001610335">
    <property type="component" value="Unassembled WGS sequence"/>
</dbReference>
<evidence type="ECO:0000313" key="1">
    <source>
        <dbReference type="EMBL" id="KAL2821322.1"/>
    </source>
</evidence>
<organism evidence="1 2">
    <name type="scientific">Aspergillus cavernicola</name>
    <dbReference type="NCBI Taxonomy" id="176166"/>
    <lineage>
        <taxon>Eukaryota</taxon>
        <taxon>Fungi</taxon>
        <taxon>Dikarya</taxon>
        <taxon>Ascomycota</taxon>
        <taxon>Pezizomycotina</taxon>
        <taxon>Eurotiomycetes</taxon>
        <taxon>Eurotiomycetidae</taxon>
        <taxon>Eurotiales</taxon>
        <taxon>Aspergillaceae</taxon>
        <taxon>Aspergillus</taxon>
        <taxon>Aspergillus subgen. Nidulantes</taxon>
    </lineage>
</organism>
<reference evidence="1 2" key="1">
    <citation type="submission" date="2024-07" db="EMBL/GenBank/DDBJ databases">
        <title>Section-level genome sequencing and comparative genomics of Aspergillus sections Usti and Cavernicolus.</title>
        <authorList>
            <consortium name="Lawrence Berkeley National Laboratory"/>
            <person name="Nybo J.L."/>
            <person name="Vesth T.C."/>
            <person name="Theobald S."/>
            <person name="Frisvad J.C."/>
            <person name="Larsen T.O."/>
            <person name="Kjaerboelling I."/>
            <person name="Rothschild-Mancinelli K."/>
            <person name="Lyhne E.K."/>
            <person name="Kogle M.E."/>
            <person name="Barry K."/>
            <person name="Clum A."/>
            <person name="Na H."/>
            <person name="Ledsgaard L."/>
            <person name="Lin J."/>
            <person name="Lipzen A."/>
            <person name="Kuo A."/>
            <person name="Riley R."/>
            <person name="Mondo S."/>
            <person name="LaButti K."/>
            <person name="Haridas S."/>
            <person name="Pangalinan J."/>
            <person name="Salamov A.A."/>
            <person name="Simmons B.A."/>
            <person name="Magnuson J.K."/>
            <person name="Chen J."/>
            <person name="Drula E."/>
            <person name="Henrissat B."/>
            <person name="Wiebenga A."/>
            <person name="Lubbers R.J."/>
            <person name="Gomes A.C."/>
            <person name="Makela M.R."/>
            <person name="Stajich J."/>
            <person name="Grigoriev I.V."/>
            <person name="Mortensen U.H."/>
            <person name="De vries R.P."/>
            <person name="Baker S.E."/>
            <person name="Andersen M.R."/>
        </authorList>
    </citation>
    <scope>NUCLEOTIDE SEQUENCE [LARGE SCALE GENOMIC DNA]</scope>
    <source>
        <strain evidence="1 2">CBS 600.67</strain>
    </source>
</reference>
<accession>A0ABR4I2V0</accession>
<protein>
    <recommendedName>
        <fullName evidence="3">Transferase family-domain-containing protein</fullName>
    </recommendedName>
</protein>
<dbReference type="EMBL" id="JBFXLS010000064">
    <property type="protein sequence ID" value="KAL2821322.1"/>
    <property type="molecule type" value="Genomic_DNA"/>
</dbReference>